<proteinExistence type="predicted"/>
<keyword evidence="1" id="KW-1133">Transmembrane helix</keyword>
<dbReference type="AlphaFoldDB" id="A0A7C2A9M5"/>
<name>A0A7C2A9M5_9GAMM</name>
<organism evidence="2">
    <name type="scientific">Methylophaga aminisulfidivorans</name>
    <dbReference type="NCBI Taxonomy" id="230105"/>
    <lineage>
        <taxon>Bacteria</taxon>
        <taxon>Pseudomonadati</taxon>
        <taxon>Pseudomonadota</taxon>
        <taxon>Gammaproteobacteria</taxon>
        <taxon>Thiotrichales</taxon>
        <taxon>Piscirickettsiaceae</taxon>
        <taxon>Methylophaga</taxon>
    </lineage>
</organism>
<dbReference type="InterPro" id="IPR021856">
    <property type="entry name" value="DUF3465"/>
</dbReference>
<protein>
    <submittedName>
        <fullName evidence="2">DUF3465 domain-containing protein</fullName>
    </submittedName>
</protein>
<accession>A0A7C2A9M5</accession>
<feature type="transmembrane region" description="Helical" evidence="1">
    <location>
        <begin position="12"/>
        <end position="29"/>
    </location>
</feature>
<evidence type="ECO:0000313" key="2">
    <source>
        <dbReference type="EMBL" id="HEC72913.1"/>
    </source>
</evidence>
<dbReference type="EMBL" id="DRHY01000023">
    <property type="protein sequence ID" value="HEC72913.1"/>
    <property type="molecule type" value="Genomic_DNA"/>
</dbReference>
<dbReference type="Pfam" id="PF11948">
    <property type="entry name" value="DUF3465"/>
    <property type="match status" value="1"/>
</dbReference>
<evidence type="ECO:0000256" key="1">
    <source>
        <dbReference type="SAM" id="Phobius"/>
    </source>
</evidence>
<dbReference type="Proteomes" id="UP000886384">
    <property type="component" value="Unassembled WGS sequence"/>
</dbReference>
<sequence>MSISTRQKHRILILIALVILVYIASFYQAPPENVIYDESDISELFTDKRSDEQIHVTALVTRLLPDDTKGSAHQRFIVTLSNGMSMLVAHNIDLAPRINDLNVGDEIELFGEYEWNKQGGVVHWTHHDPSNKHIHGWIKYQGQLYQ</sequence>
<keyword evidence="1" id="KW-0472">Membrane</keyword>
<keyword evidence="1" id="KW-0812">Transmembrane</keyword>
<gene>
    <name evidence="2" type="ORF">ENI26_00920</name>
</gene>
<comment type="caution">
    <text evidence="2">The sequence shown here is derived from an EMBL/GenBank/DDBJ whole genome shotgun (WGS) entry which is preliminary data.</text>
</comment>
<reference evidence="2" key="1">
    <citation type="journal article" date="2020" name="mSystems">
        <title>Genome- and Community-Level Interaction Insights into Carbon Utilization and Element Cycling Functions of Hydrothermarchaeota in Hydrothermal Sediment.</title>
        <authorList>
            <person name="Zhou Z."/>
            <person name="Liu Y."/>
            <person name="Xu W."/>
            <person name="Pan J."/>
            <person name="Luo Z.H."/>
            <person name="Li M."/>
        </authorList>
    </citation>
    <scope>NUCLEOTIDE SEQUENCE [LARGE SCALE GENOMIC DNA]</scope>
    <source>
        <strain evidence="2">HyVt-380</strain>
    </source>
</reference>